<dbReference type="EMBL" id="JBJKTR010000015">
    <property type="protein sequence ID" value="KAL3342517.1"/>
    <property type="molecule type" value="Genomic_DNA"/>
</dbReference>
<evidence type="ECO:0000259" key="1">
    <source>
        <dbReference type="Pfam" id="PF07727"/>
    </source>
</evidence>
<name>A0ABD2SF82_9SOLN</name>
<keyword evidence="3" id="KW-1185">Reference proteome</keyword>
<proteinExistence type="predicted"/>
<feature type="domain" description="Reverse transcriptase Ty1/copia-type" evidence="1">
    <location>
        <begin position="1"/>
        <end position="49"/>
    </location>
</feature>
<gene>
    <name evidence="2" type="ORF">AABB24_026514</name>
</gene>
<dbReference type="Pfam" id="PF07727">
    <property type="entry name" value="RVT_2"/>
    <property type="match status" value="1"/>
</dbReference>
<evidence type="ECO:0000313" key="2">
    <source>
        <dbReference type="EMBL" id="KAL3342517.1"/>
    </source>
</evidence>
<dbReference type="PANTHER" id="PTHR11439:SF444">
    <property type="entry name" value="HELICASE ATP-BINDING DOMAIN-CONTAINING PROTEIN"/>
    <property type="match status" value="1"/>
</dbReference>
<dbReference type="InterPro" id="IPR013103">
    <property type="entry name" value="RVT_2"/>
</dbReference>
<dbReference type="AlphaFoldDB" id="A0ABD2SF82"/>
<organism evidence="2 3">
    <name type="scientific">Solanum stoloniferum</name>
    <dbReference type="NCBI Taxonomy" id="62892"/>
    <lineage>
        <taxon>Eukaryota</taxon>
        <taxon>Viridiplantae</taxon>
        <taxon>Streptophyta</taxon>
        <taxon>Embryophyta</taxon>
        <taxon>Tracheophyta</taxon>
        <taxon>Spermatophyta</taxon>
        <taxon>Magnoliopsida</taxon>
        <taxon>eudicotyledons</taxon>
        <taxon>Gunneridae</taxon>
        <taxon>Pentapetalae</taxon>
        <taxon>asterids</taxon>
        <taxon>lamiids</taxon>
        <taxon>Solanales</taxon>
        <taxon>Solanaceae</taxon>
        <taxon>Solanoideae</taxon>
        <taxon>Solaneae</taxon>
        <taxon>Solanum</taxon>
    </lineage>
</organism>
<dbReference type="Proteomes" id="UP001627284">
    <property type="component" value="Unassembled WGS sequence"/>
</dbReference>
<protein>
    <recommendedName>
        <fullName evidence="1">Reverse transcriptase Ty1/copia-type domain-containing protein</fullName>
    </recommendedName>
</protein>
<evidence type="ECO:0000313" key="3">
    <source>
        <dbReference type="Proteomes" id="UP001627284"/>
    </source>
</evidence>
<dbReference type="PANTHER" id="PTHR11439">
    <property type="entry name" value="GAG-POL-RELATED RETROTRANSPOSON"/>
    <property type="match status" value="1"/>
</dbReference>
<comment type="caution">
    <text evidence="2">The sequence shown here is derived from an EMBL/GenBank/DDBJ whole genome shotgun (WGS) entry which is preliminary data.</text>
</comment>
<reference evidence="2 3" key="1">
    <citation type="submission" date="2024-05" db="EMBL/GenBank/DDBJ databases">
        <title>De novo assembly of an allotetraploid wild potato.</title>
        <authorList>
            <person name="Hosaka A.J."/>
        </authorList>
    </citation>
    <scope>NUCLEOTIDE SEQUENCE [LARGE SCALE GENOMIC DNA]</scope>
    <source>
        <tissue evidence="2">Young leaves</tissue>
    </source>
</reference>
<sequence length="144" mass="16483">MKDLGEIKFFLEIEFARSEEGYLISQHNYALELISKMGLSGAKPLYTPLDPNVKLTSIEFDSHVQGSEITVTDRPLEDIEKYQRLVGRLLYLTMTRVDISFVVQTLSQFMHASKQSHMEASLRVVMYIKSAPGLGLFRSFNYLL</sequence>
<accession>A0ABD2SF82</accession>